<organism evidence="10 11">
    <name type="scientific">Dissophora globulifera</name>
    <dbReference type="NCBI Taxonomy" id="979702"/>
    <lineage>
        <taxon>Eukaryota</taxon>
        <taxon>Fungi</taxon>
        <taxon>Fungi incertae sedis</taxon>
        <taxon>Mucoromycota</taxon>
        <taxon>Mortierellomycotina</taxon>
        <taxon>Mortierellomycetes</taxon>
        <taxon>Mortierellales</taxon>
        <taxon>Mortierellaceae</taxon>
        <taxon>Dissophora</taxon>
    </lineage>
</organism>
<dbReference type="GO" id="GO:0000076">
    <property type="term" value="P:DNA replication checkpoint signaling"/>
    <property type="evidence" value="ECO:0007669"/>
    <property type="project" value="UniProtKB-UniRule"/>
</dbReference>
<dbReference type="GO" id="GO:0003677">
    <property type="term" value="F:DNA binding"/>
    <property type="evidence" value="ECO:0007669"/>
    <property type="project" value="TreeGrafter"/>
</dbReference>
<dbReference type="GO" id="GO:0006974">
    <property type="term" value="P:DNA damage response"/>
    <property type="evidence" value="ECO:0007669"/>
    <property type="project" value="UniProtKB-KW"/>
</dbReference>
<name>A0A9P6UV10_9FUNG</name>
<keyword evidence="4 6" id="KW-0539">Nucleus</keyword>
<evidence type="ECO:0000313" key="10">
    <source>
        <dbReference type="EMBL" id="KAG0320482.1"/>
    </source>
</evidence>
<dbReference type="InterPro" id="IPR012923">
    <property type="entry name" value="Csm3"/>
</dbReference>
<feature type="compositionally biased region" description="Low complexity" evidence="8">
    <location>
        <begin position="100"/>
        <end position="119"/>
    </location>
</feature>
<feature type="compositionally biased region" description="Polar residues" evidence="8">
    <location>
        <begin position="321"/>
        <end position="333"/>
    </location>
</feature>
<dbReference type="Proteomes" id="UP000738325">
    <property type="component" value="Unassembled WGS sequence"/>
</dbReference>
<gene>
    <name evidence="10" type="ORF">BGZ99_004479</name>
</gene>
<evidence type="ECO:0000256" key="3">
    <source>
        <dbReference type="ARBA" id="ARBA00022763"/>
    </source>
</evidence>
<keyword evidence="3 6" id="KW-0227">DNA damage</keyword>
<feature type="region of interest" description="Disordered" evidence="8">
    <location>
        <begin position="267"/>
        <end position="371"/>
    </location>
</feature>
<dbReference type="Pfam" id="PF07962">
    <property type="entry name" value="Swi3"/>
    <property type="match status" value="1"/>
</dbReference>
<keyword evidence="5 6" id="KW-0131">Cell cycle</keyword>
<dbReference type="PANTHER" id="PTHR13220">
    <property type="entry name" value="TIMELESS INTERACTING-RELATED"/>
    <property type="match status" value="1"/>
</dbReference>
<evidence type="ECO:0000256" key="8">
    <source>
        <dbReference type="SAM" id="MobiDB-lite"/>
    </source>
</evidence>
<comment type="function">
    <text evidence="6">Plays an important role in the control of DNA replication and the maintenance of replication fork stability.</text>
</comment>
<evidence type="ECO:0000256" key="1">
    <source>
        <dbReference type="ARBA" id="ARBA00004123"/>
    </source>
</evidence>
<feature type="compositionally biased region" description="Basic and acidic residues" evidence="8">
    <location>
        <begin position="267"/>
        <end position="293"/>
    </location>
</feature>
<sequence>MDDIRLEDEPFEPFEPFESYEDFADQMMQEAERQDQLMQPSGGSSSISSATAVATSSKPTSLAWEQDYSRDALPEQRDFLGMFQSQAQATDQELQRVREQQQQQQQQQQRQQQQGQRPGQWKRKQDAGGAGTSRPIGSVAGAEGDDGAAGDLAAVKVTKKRVKLVRLDNERLLDEKYGFPLLRENGKRFKVKHTYRNSAEKNANAKQNLENLMRLYQTWAHNLFPKSTLKDFINQAEAKCRERQMKATMNGWRDAYWDEIKEKKNAKEEAERAEQEALDRQNGVWDDHEKERSAGTLNQDSMSEDGGGEGSSSALFMPALSGSNNTLPSTKTAQRPKARPVSSLKGKEKAIDNPSAAMRMAISDDEDEGGRDDYEEALKRMRESMNLDDSRSSDKRRISLGQGAGGVVQDKEETRKYEIDVDNYNSEVEDDEEEDAPLFTHRALQMMGGLKALERPVEETLAANKDKETEDKTISLVGVHRHTKEFPNEGSDIAKSLQRGDADEEDEEDGLSQRRPVKGRRAIVLDDSDDE</sequence>
<dbReference type="InterPro" id="IPR040038">
    <property type="entry name" value="TIPIN/Csm3/Swi3"/>
</dbReference>
<dbReference type="GO" id="GO:0031297">
    <property type="term" value="P:replication fork processing"/>
    <property type="evidence" value="ECO:0007669"/>
    <property type="project" value="UniProtKB-UniRule"/>
</dbReference>
<keyword evidence="11" id="KW-1185">Reference proteome</keyword>
<evidence type="ECO:0000256" key="4">
    <source>
        <dbReference type="ARBA" id="ARBA00023242"/>
    </source>
</evidence>
<comment type="similarity">
    <text evidence="2 6">Belongs to the CSM3 family.</text>
</comment>
<dbReference type="GO" id="GO:0031298">
    <property type="term" value="C:replication fork protection complex"/>
    <property type="evidence" value="ECO:0007669"/>
    <property type="project" value="TreeGrafter"/>
</dbReference>
<evidence type="ECO:0000256" key="5">
    <source>
        <dbReference type="ARBA" id="ARBA00023306"/>
    </source>
</evidence>
<evidence type="ECO:0000256" key="2">
    <source>
        <dbReference type="ARBA" id="ARBA00006075"/>
    </source>
</evidence>
<evidence type="ECO:0000256" key="7">
    <source>
        <dbReference type="SAM" id="Coils"/>
    </source>
</evidence>
<evidence type="ECO:0000313" key="11">
    <source>
        <dbReference type="Proteomes" id="UP000738325"/>
    </source>
</evidence>
<dbReference type="OrthoDB" id="437078at2759"/>
<dbReference type="AlphaFoldDB" id="A0A9P6UV10"/>
<keyword evidence="7" id="KW-0175">Coiled coil</keyword>
<feature type="coiled-coil region" evidence="7">
    <location>
        <begin position="195"/>
        <end position="222"/>
    </location>
</feature>
<accession>A0A9P6UV10</accession>
<dbReference type="GO" id="GO:0043111">
    <property type="term" value="P:replication fork arrest"/>
    <property type="evidence" value="ECO:0007669"/>
    <property type="project" value="TreeGrafter"/>
</dbReference>
<protein>
    <recommendedName>
        <fullName evidence="6">Chromosome segregation in meiosis protein</fullName>
    </recommendedName>
</protein>
<evidence type="ECO:0000256" key="6">
    <source>
        <dbReference type="RuleBase" id="RU366049"/>
    </source>
</evidence>
<feature type="compositionally biased region" description="Basic and acidic residues" evidence="8">
    <location>
        <begin position="461"/>
        <end position="473"/>
    </location>
</feature>
<dbReference type="EMBL" id="JAAAIP010000280">
    <property type="protein sequence ID" value="KAG0320482.1"/>
    <property type="molecule type" value="Genomic_DNA"/>
</dbReference>
<comment type="caution">
    <text evidence="10">The sequence shown here is derived from an EMBL/GenBank/DDBJ whole genome shotgun (WGS) entry which is preliminary data.</text>
</comment>
<comment type="subcellular location">
    <subcellularLocation>
        <location evidence="1 6">Nucleus</location>
    </subcellularLocation>
</comment>
<feature type="compositionally biased region" description="Low complexity" evidence="8">
    <location>
        <begin position="41"/>
        <end position="61"/>
    </location>
</feature>
<feature type="region of interest" description="Disordered" evidence="8">
    <location>
        <begin position="1"/>
        <end position="147"/>
    </location>
</feature>
<feature type="region of interest" description="Disordered" evidence="8">
    <location>
        <begin position="461"/>
        <end position="531"/>
    </location>
</feature>
<evidence type="ECO:0000259" key="9">
    <source>
        <dbReference type="Pfam" id="PF07962"/>
    </source>
</evidence>
<feature type="compositionally biased region" description="Acidic residues" evidence="8">
    <location>
        <begin position="1"/>
        <end position="12"/>
    </location>
</feature>
<reference evidence="10" key="1">
    <citation type="journal article" date="2020" name="Fungal Divers.">
        <title>Resolving the Mortierellaceae phylogeny through synthesis of multi-gene phylogenetics and phylogenomics.</title>
        <authorList>
            <person name="Vandepol N."/>
            <person name="Liber J."/>
            <person name="Desiro A."/>
            <person name="Na H."/>
            <person name="Kennedy M."/>
            <person name="Barry K."/>
            <person name="Grigoriev I.V."/>
            <person name="Miller A.N."/>
            <person name="O'Donnell K."/>
            <person name="Stajich J.E."/>
            <person name="Bonito G."/>
        </authorList>
    </citation>
    <scope>NUCLEOTIDE SEQUENCE</scope>
    <source>
        <strain evidence="10">REB-010B</strain>
    </source>
</reference>
<feature type="compositionally biased region" description="Basic and acidic residues" evidence="8">
    <location>
        <begin position="67"/>
        <end position="78"/>
    </location>
</feature>
<feature type="compositionally biased region" description="Basic and acidic residues" evidence="8">
    <location>
        <begin position="384"/>
        <end position="397"/>
    </location>
</feature>
<feature type="region of interest" description="Disordered" evidence="8">
    <location>
        <begin position="384"/>
        <end position="414"/>
    </location>
</feature>
<proteinExistence type="inferred from homology"/>
<dbReference type="PANTHER" id="PTHR13220:SF11">
    <property type="entry name" value="TIMELESS-INTERACTING PROTEIN"/>
    <property type="match status" value="1"/>
</dbReference>
<feature type="domain" description="Chromosome segregation in meiosis protein 3" evidence="9">
    <location>
        <begin position="167"/>
        <end position="255"/>
    </location>
</feature>